<feature type="domain" description="SUF system FeS cluster assembly SufBD N-terminal" evidence="3">
    <location>
        <begin position="38"/>
        <end position="187"/>
    </location>
</feature>
<name>A0ABT7BZM6_9CYAN</name>
<proteinExistence type="inferred from homology"/>
<dbReference type="PANTHER" id="PTHR43575">
    <property type="entry name" value="PROTEIN ABCI7, CHLOROPLASTIC"/>
    <property type="match status" value="1"/>
</dbReference>
<dbReference type="EMBL" id="JAQOSQ010000017">
    <property type="protein sequence ID" value="MDJ1184659.1"/>
    <property type="molecule type" value="Genomic_DNA"/>
</dbReference>
<keyword evidence="5" id="KW-1185">Reference proteome</keyword>
<dbReference type="Pfam" id="PF01458">
    <property type="entry name" value="SUFBD_core"/>
    <property type="match status" value="1"/>
</dbReference>
<evidence type="ECO:0000259" key="3">
    <source>
        <dbReference type="Pfam" id="PF19295"/>
    </source>
</evidence>
<dbReference type="InterPro" id="IPR055346">
    <property type="entry name" value="Fe-S_cluster_assembly_SufBD"/>
</dbReference>
<dbReference type="Pfam" id="PF19295">
    <property type="entry name" value="SufBD_N"/>
    <property type="match status" value="1"/>
</dbReference>
<dbReference type="InterPro" id="IPR045595">
    <property type="entry name" value="SufBD_N"/>
</dbReference>
<evidence type="ECO:0000313" key="5">
    <source>
        <dbReference type="Proteomes" id="UP001232992"/>
    </source>
</evidence>
<comment type="similarity">
    <text evidence="1">Belongs to the iron-sulfur cluster assembly SufBD family.</text>
</comment>
<reference evidence="4 5" key="1">
    <citation type="submission" date="2023-01" db="EMBL/GenBank/DDBJ databases">
        <title>Novel diversity within Roseofilum (Cyanobacteria; Desertifilaceae) from marine benthic mats with descriptions of four novel species.</title>
        <authorList>
            <person name="Wang Y."/>
            <person name="Berthold D.E."/>
            <person name="Hu J."/>
            <person name="Lefler F.W."/>
            <person name="Laughinghouse H.D. IV."/>
        </authorList>
    </citation>
    <scope>NUCLEOTIDE SEQUENCE [LARGE SCALE GENOMIC DNA]</scope>
    <source>
        <strain evidence="4 5">BLCC-M143</strain>
    </source>
</reference>
<comment type="caution">
    <text evidence="4">The sequence shown here is derived from an EMBL/GenBank/DDBJ whole genome shotgun (WGS) entry which is preliminary data.</text>
</comment>
<evidence type="ECO:0000256" key="1">
    <source>
        <dbReference type="ARBA" id="ARBA00043967"/>
    </source>
</evidence>
<dbReference type="SUPFAM" id="SSF101960">
    <property type="entry name" value="Stabilizer of iron transporter SufD"/>
    <property type="match status" value="1"/>
</dbReference>
<protein>
    <submittedName>
        <fullName evidence="4">Fe-S cluster assembly protein SufD</fullName>
    </submittedName>
</protein>
<dbReference type="RefSeq" id="WP_283759314.1">
    <property type="nucleotide sequence ID" value="NZ_JAQOSQ010000017.1"/>
</dbReference>
<dbReference type="NCBIfam" id="TIGR01981">
    <property type="entry name" value="sufD"/>
    <property type="match status" value="1"/>
</dbReference>
<dbReference type="InterPro" id="IPR011542">
    <property type="entry name" value="SUF_FeS_clus_asmbl_SufD"/>
</dbReference>
<dbReference type="InterPro" id="IPR037284">
    <property type="entry name" value="SUF_FeS_clus_asmbl_SufBD_sf"/>
</dbReference>
<accession>A0ABT7BZM6</accession>
<evidence type="ECO:0000259" key="2">
    <source>
        <dbReference type="Pfam" id="PF01458"/>
    </source>
</evidence>
<dbReference type="Proteomes" id="UP001232992">
    <property type="component" value="Unassembled WGS sequence"/>
</dbReference>
<dbReference type="PANTHER" id="PTHR43575:SF1">
    <property type="entry name" value="PROTEIN ABCI7, CHLOROPLASTIC"/>
    <property type="match status" value="1"/>
</dbReference>
<organism evidence="4 5">
    <name type="scientific">Roseofilum casamattae BLCC-M143</name>
    <dbReference type="NCBI Taxonomy" id="3022442"/>
    <lineage>
        <taxon>Bacteria</taxon>
        <taxon>Bacillati</taxon>
        <taxon>Cyanobacteriota</taxon>
        <taxon>Cyanophyceae</taxon>
        <taxon>Desertifilales</taxon>
        <taxon>Desertifilaceae</taxon>
        <taxon>Roseofilum</taxon>
        <taxon>Roseofilum casamattae</taxon>
    </lineage>
</organism>
<gene>
    <name evidence="4" type="primary">sufD</name>
    <name evidence="4" type="ORF">PMH09_15840</name>
</gene>
<sequence length="460" mass="50246">MSVRTVLEQRFAEVNRDSPRFQMLQLLLDRRLPLNPANLASDRVQLLNSLRGKAAAIASEQQLPSTKDEEWRFTDISALVESDFTPAASGSEDGDIDITPFIIPECDRARLVFVNGVFSSSLSDCSALDSQTAVNLCSDALSADKISAYLGKQSGSEEVFTALNTASLTDSAIVWIKANQILEQPIHLLFVTREEDKAAIANPRCLIIAEANSSATIVEQYITLSSCPATSGTSPYFNNSVTEVWLDNNAEVNHARIQQEGQHTIHIGKTAVSQQRDSRYTINAISLGAKLSRHNLEIFQQGEGAQTTLNGLAEIAGGQTADTHSCVHHLYPNGASDQLHKCIVDDRAHAVFNGKVFVPQAAQLTNADQLNRNLVLSQNAKVDTKPELQITADNVKCSHGATVSQLQEEEVFYLQSRGLSKDDSQHLLIDAFAGEILQRIPVKSLTKLLAQCLSCRTYLS</sequence>
<dbReference type="InterPro" id="IPR000825">
    <property type="entry name" value="SUF_FeS_clus_asmbl_SufBD_core"/>
</dbReference>
<feature type="domain" description="SUF system FeS cluster assembly SufBD core" evidence="2">
    <location>
        <begin position="196"/>
        <end position="432"/>
    </location>
</feature>
<evidence type="ECO:0000313" key="4">
    <source>
        <dbReference type="EMBL" id="MDJ1184659.1"/>
    </source>
</evidence>